<keyword evidence="5 6" id="KW-0472">Membrane</keyword>
<dbReference type="SUPFAM" id="SSF103473">
    <property type="entry name" value="MFS general substrate transporter"/>
    <property type="match status" value="1"/>
</dbReference>
<feature type="transmembrane region" description="Helical" evidence="6">
    <location>
        <begin position="153"/>
        <end position="175"/>
    </location>
</feature>
<dbReference type="GO" id="GO:0022857">
    <property type="term" value="F:transmembrane transporter activity"/>
    <property type="evidence" value="ECO:0007669"/>
    <property type="project" value="InterPro"/>
</dbReference>
<dbReference type="Proteomes" id="UP000630445">
    <property type="component" value="Unassembled WGS sequence"/>
</dbReference>
<keyword evidence="2" id="KW-0813">Transport</keyword>
<gene>
    <name evidence="8" type="ORF">CNMCM5793_000171</name>
</gene>
<evidence type="ECO:0000256" key="2">
    <source>
        <dbReference type="ARBA" id="ARBA00022448"/>
    </source>
</evidence>
<dbReference type="PANTHER" id="PTHR43791:SF54">
    <property type="entry name" value="MAJOR FACILITATOR SUPERFAMILY (MFS) PROFILE DOMAIN-CONTAINING PROTEIN-RELATED"/>
    <property type="match status" value="1"/>
</dbReference>
<feature type="transmembrane region" description="Helical" evidence="6">
    <location>
        <begin position="423"/>
        <end position="444"/>
    </location>
</feature>
<protein>
    <recommendedName>
        <fullName evidence="7">Major facilitator superfamily (MFS) profile domain-containing protein</fullName>
    </recommendedName>
</protein>
<evidence type="ECO:0000256" key="4">
    <source>
        <dbReference type="ARBA" id="ARBA00022989"/>
    </source>
</evidence>
<evidence type="ECO:0000256" key="5">
    <source>
        <dbReference type="ARBA" id="ARBA00023136"/>
    </source>
</evidence>
<keyword evidence="9" id="KW-1185">Reference proteome</keyword>
<comment type="subcellular location">
    <subcellularLocation>
        <location evidence="1">Membrane</location>
        <topology evidence="1">Multi-pass membrane protein</topology>
    </subcellularLocation>
</comment>
<dbReference type="OrthoDB" id="2962993at2759"/>
<dbReference type="FunFam" id="1.20.1250.20:FF:000034">
    <property type="entry name" value="MFS general substrate transporter"/>
    <property type="match status" value="1"/>
</dbReference>
<sequence>MAVFNIADEKACEDHVETVTNIVAIDNIQVLGLSAEDAEFYASFPPERKKKLLHKVDIRLVPMLAVLYLISHLDRANIGNAKIEGLTKDLGLNGIQWNIVLSIFFIPYVLLEVPSNMLLKNFSRPSVYLGILITCWGIIMTLTGLVQNFAGLMVTRVLLGVFEAGFFPGAVYLCTMWYMPKDLSTRIAVFYCASALSGAFSGLLAAGIAQMDGVGGQEGWRWIFLLEGIVTVVLGVMCFFLLIDSPRRSGKWLDPEEIRYLELQQFIKEGGHFKDERKRPSWSVIKAVVLNWRMYMLAYILLCQSACSYGIKFTMPTITKAMGFTNTNAQLMTVPPYVAGALSAICFNKLSDRFYWRMPFVAIPLTLVTVGYSIVISFHGQLKENIGPAFFAVILTCMGLYPVHPATTSWTANNLASSSSRAIGLAFNICIGNIGGIIGSYMYIESESPKYYTGFGLSLALGGSGLLVALVLELSYIHANRKKAKVSEAEIRELYTDDQLLAMGNKSPLFKYTL</sequence>
<evidence type="ECO:0000313" key="9">
    <source>
        <dbReference type="Proteomes" id="UP000630445"/>
    </source>
</evidence>
<name>A0A8H6P979_9EURO</name>
<feature type="domain" description="Major facilitator superfamily (MFS) profile" evidence="7">
    <location>
        <begin position="60"/>
        <end position="481"/>
    </location>
</feature>
<dbReference type="FunFam" id="1.20.1250.20:FF:000364">
    <property type="entry name" value="MFS general substrate transporter"/>
    <property type="match status" value="1"/>
</dbReference>
<feature type="transmembrane region" description="Helical" evidence="6">
    <location>
        <begin position="360"/>
        <end position="380"/>
    </location>
</feature>
<comment type="caution">
    <text evidence="8">The sequence shown here is derived from an EMBL/GenBank/DDBJ whole genome shotgun (WGS) entry which is preliminary data.</text>
</comment>
<reference evidence="8" key="1">
    <citation type="submission" date="2020-06" db="EMBL/GenBank/DDBJ databases">
        <title>Draft genome sequences of strains closely related to Aspergillus parafelis and Aspergillus hiratsukae.</title>
        <authorList>
            <person name="Dos Santos R.A.C."/>
            <person name="Rivero-Menendez O."/>
            <person name="Steenwyk J.L."/>
            <person name="Mead M.E."/>
            <person name="Goldman G.H."/>
            <person name="Alastruey-Izquierdo A."/>
            <person name="Rokas A."/>
        </authorList>
    </citation>
    <scope>NUCLEOTIDE SEQUENCE</scope>
    <source>
        <strain evidence="8">CNM-CM5793</strain>
    </source>
</reference>
<keyword evidence="4 6" id="KW-1133">Transmembrane helix</keyword>
<dbReference type="Gene3D" id="1.20.1250.20">
    <property type="entry name" value="MFS general substrate transporter like domains"/>
    <property type="match status" value="2"/>
</dbReference>
<evidence type="ECO:0000313" key="8">
    <source>
        <dbReference type="EMBL" id="KAF7122214.1"/>
    </source>
</evidence>
<evidence type="ECO:0000256" key="1">
    <source>
        <dbReference type="ARBA" id="ARBA00004141"/>
    </source>
</evidence>
<dbReference type="Pfam" id="PF07690">
    <property type="entry name" value="MFS_1"/>
    <property type="match status" value="1"/>
</dbReference>
<proteinExistence type="predicted"/>
<keyword evidence="3 6" id="KW-0812">Transmembrane</keyword>
<feature type="transmembrane region" description="Helical" evidence="6">
    <location>
        <begin position="222"/>
        <end position="243"/>
    </location>
</feature>
<evidence type="ECO:0000259" key="7">
    <source>
        <dbReference type="PROSITE" id="PS50850"/>
    </source>
</evidence>
<feature type="transmembrane region" description="Helical" evidence="6">
    <location>
        <begin position="386"/>
        <end position="403"/>
    </location>
</feature>
<dbReference type="AlphaFoldDB" id="A0A8H6P979"/>
<feature type="transmembrane region" description="Helical" evidence="6">
    <location>
        <begin position="94"/>
        <end position="114"/>
    </location>
</feature>
<feature type="transmembrane region" description="Helical" evidence="6">
    <location>
        <begin position="287"/>
        <end position="311"/>
    </location>
</feature>
<feature type="transmembrane region" description="Helical" evidence="6">
    <location>
        <begin position="126"/>
        <end position="147"/>
    </location>
</feature>
<dbReference type="InterPro" id="IPR036259">
    <property type="entry name" value="MFS_trans_sf"/>
</dbReference>
<dbReference type="InterPro" id="IPR011701">
    <property type="entry name" value="MFS"/>
</dbReference>
<dbReference type="EMBL" id="JACBAD010002026">
    <property type="protein sequence ID" value="KAF7122214.1"/>
    <property type="molecule type" value="Genomic_DNA"/>
</dbReference>
<dbReference type="PROSITE" id="PS50850">
    <property type="entry name" value="MFS"/>
    <property type="match status" value="1"/>
</dbReference>
<evidence type="ECO:0000256" key="3">
    <source>
        <dbReference type="ARBA" id="ARBA00022692"/>
    </source>
</evidence>
<dbReference type="InterPro" id="IPR020846">
    <property type="entry name" value="MFS_dom"/>
</dbReference>
<dbReference type="GO" id="GO:0016020">
    <property type="term" value="C:membrane"/>
    <property type="evidence" value="ECO:0007669"/>
    <property type="project" value="UniProtKB-SubCell"/>
</dbReference>
<dbReference type="PANTHER" id="PTHR43791">
    <property type="entry name" value="PERMEASE-RELATED"/>
    <property type="match status" value="1"/>
</dbReference>
<feature type="transmembrane region" description="Helical" evidence="6">
    <location>
        <begin position="187"/>
        <end position="210"/>
    </location>
</feature>
<feature type="transmembrane region" description="Helical" evidence="6">
    <location>
        <begin position="331"/>
        <end position="348"/>
    </location>
</feature>
<accession>A0A8H6P979</accession>
<feature type="transmembrane region" description="Helical" evidence="6">
    <location>
        <begin position="456"/>
        <end position="477"/>
    </location>
</feature>
<organism evidence="8 9">
    <name type="scientific">Aspergillus hiratsukae</name>
    <dbReference type="NCBI Taxonomy" id="1194566"/>
    <lineage>
        <taxon>Eukaryota</taxon>
        <taxon>Fungi</taxon>
        <taxon>Dikarya</taxon>
        <taxon>Ascomycota</taxon>
        <taxon>Pezizomycotina</taxon>
        <taxon>Eurotiomycetes</taxon>
        <taxon>Eurotiomycetidae</taxon>
        <taxon>Eurotiales</taxon>
        <taxon>Aspergillaceae</taxon>
        <taxon>Aspergillus</taxon>
        <taxon>Aspergillus subgen. Fumigati</taxon>
    </lineage>
</organism>
<evidence type="ECO:0000256" key="6">
    <source>
        <dbReference type="SAM" id="Phobius"/>
    </source>
</evidence>